<dbReference type="PANTHER" id="PTHR11596:SF5">
    <property type="entry name" value="ALKALINE PHOSPHATASE"/>
    <property type="match status" value="1"/>
</dbReference>
<proteinExistence type="predicted"/>
<evidence type="ECO:0000256" key="1">
    <source>
        <dbReference type="ARBA" id="ARBA00022553"/>
    </source>
</evidence>
<dbReference type="GO" id="GO:0004035">
    <property type="term" value="F:alkaline phosphatase activity"/>
    <property type="evidence" value="ECO:0007669"/>
    <property type="project" value="TreeGrafter"/>
</dbReference>
<name>A0A382F4D6_9ZZZZ</name>
<dbReference type="InterPro" id="IPR017850">
    <property type="entry name" value="Alkaline_phosphatase_core_sf"/>
</dbReference>
<dbReference type="SMART" id="SM00098">
    <property type="entry name" value="alkPPc"/>
    <property type="match status" value="1"/>
</dbReference>
<protein>
    <recommendedName>
        <fullName evidence="3">Alkaline phosphatase</fullName>
    </recommendedName>
</protein>
<dbReference type="Gene3D" id="3.40.720.10">
    <property type="entry name" value="Alkaline Phosphatase, subunit A"/>
    <property type="match status" value="1"/>
</dbReference>
<dbReference type="Pfam" id="PF00245">
    <property type="entry name" value="Alk_phosphatase"/>
    <property type="match status" value="2"/>
</dbReference>
<dbReference type="PROSITE" id="PS51257">
    <property type="entry name" value="PROKAR_LIPOPROTEIN"/>
    <property type="match status" value="1"/>
</dbReference>
<dbReference type="PRINTS" id="PR00113">
    <property type="entry name" value="ALKPHPHTASE"/>
</dbReference>
<evidence type="ECO:0000313" key="2">
    <source>
        <dbReference type="EMBL" id="SVB57886.1"/>
    </source>
</evidence>
<dbReference type="CDD" id="cd16012">
    <property type="entry name" value="ALP"/>
    <property type="match status" value="1"/>
</dbReference>
<keyword evidence="1" id="KW-0597">Phosphoprotein</keyword>
<gene>
    <name evidence="2" type="ORF">METZ01_LOCUS210740</name>
</gene>
<accession>A0A382F4D6</accession>
<dbReference type="PANTHER" id="PTHR11596">
    <property type="entry name" value="ALKALINE PHOSPHATASE"/>
    <property type="match status" value="1"/>
</dbReference>
<dbReference type="InterPro" id="IPR001952">
    <property type="entry name" value="Alkaline_phosphatase"/>
</dbReference>
<organism evidence="2">
    <name type="scientific">marine metagenome</name>
    <dbReference type="NCBI Taxonomy" id="408172"/>
    <lineage>
        <taxon>unclassified sequences</taxon>
        <taxon>metagenomes</taxon>
        <taxon>ecological metagenomes</taxon>
    </lineage>
</organism>
<dbReference type="EMBL" id="UINC01047957">
    <property type="protein sequence ID" value="SVB57886.1"/>
    <property type="molecule type" value="Genomic_DNA"/>
</dbReference>
<evidence type="ECO:0008006" key="3">
    <source>
        <dbReference type="Google" id="ProtNLM"/>
    </source>
</evidence>
<dbReference type="SUPFAM" id="SSF53649">
    <property type="entry name" value="Alkaline phosphatase-like"/>
    <property type="match status" value="1"/>
</dbReference>
<dbReference type="AlphaFoldDB" id="A0A382F4D6"/>
<feature type="non-terminal residue" evidence="2">
    <location>
        <position position="372"/>
    </location>
</feature>
<reference evidence="2" key="1">
    <citation type="submission" date="2018-05" db="EMBL/GenBank/DDBJ databases">
        <authorList>
            <person name="Lanie J.A."/>
            <person name="Ng W.-L."/>
            <person name="Kazmierczak K.M."/>
            <person name="Andrzejewski T.M."/>
            <person name="Davidsen T.M."/>
            <person name="Wayne K.J."/>
            <person name="Tettelin H."/>
            <person name="Glass J.I."/>
            <person name="Rusch D."/>
            <person name="Podicherti R."/>
            <person name="Tsui H.-C.T."/>
            <person name="Winkler M.E."/>
        </authorList>
    </citation>
    <scope>NUCLEOTIDE SEQUENCE</scope>
</reference>
<sequence length="372" mass="40793">MNHIKIRENIVYQFCVSICLFFYSCNTSPEIFLTRYYLGIPGTDNIIEANSDDQASSQEISVKTKEIPKSIIFIIADGLGIGQFTLMYYDNPDFAPADFTHTGLITVHPSGKRKVPDSANTATSMATGVKTHRGGIGVDENDQPVKTVLEWAEDKGMSTGLVSTSTIVHATPASFAAHIDERSKYKEIALQMAKSGVDVMLGGGRNQWEGEPLEIFRNRGGFTFTEFDPSIDTEKQVLGLFADNHLGSAYENREVSTTEMTQLAVKLLSKNNNGFFLMIEEAQVDFAGHANNSEYMSAELASLNSVLRFCLDYQKEHPNTLILFTADHETGGMAVEDTNEGALDIKFTTGHHTANMIPVFAIGPGAEEFSGV</sequence>